<keyword evidence="3" id="KW-1185">Reference proteome</keyword>
<dbReference type="PANTHER" id="PTHR33987">
    <property type="entry name" value="CALCINEURIN-LIKE METALLO-PHOSPHOESTERASE SUPERFAMILY PROTEIN"/>
    <property type="match status" value="1"/>
</dbReference>
<organism evidence="2 3">
    <name type="scientific">Lutibacter oceani</name>
    <dbReference type="NCBI Taxonomy" id="1853311"/>
    <lineage>
        <taxon>Bacteria</taxon>
        <taxon>Pseudomonadati</taxon>
        <taxon>Bacteroidota</taxon>
        <taxon>Flavobacteriia</taxon>
        <taxon>Flavobacteriales</taxon>
        <taxon>Flavobacteriaceae</taxon>
        <taxon>Lutibacter</taxon>
    </lineage>
</organism>
<dbReference type="InterPro" id="IPR018946">
    <property type="entry name" value="PhoD-like_MPP"/>
</dbReference>
<evidence type="ECO:0000313" key="2">
    <source>
        <dbReference type="EMBL" id="REE79941.1"/>
    </source>
</evidence>
<sequence length="345" mass="40435">MNYFKHLLLLLIITLASCKTEQKTKNIASEEITSDFIIAFGSCNNQNLNNNLWEEILKNNPNIWIWGGDVIYSDTEDMSYLKKNYELQKSNKAYLNFTKNIEILETWDDHEYGLNDGGEEYSKKEESQKIFLDFYDVPNNDERRKRTGVYYAKDYTINNHQLKVILLDTRYFRTKLTPDTKTKKRYKPNKYGEGTMLGKTQWDWLKKQLENSTADFNIIVSSIQFLSAEHGFECWGNMPHEIDKLENLLKTTKAKNTIILSGDRHISEISKKEIKDLKYPLIDFTSSGLTHSYTGFTAESNKYRVSNVVSKKSFGLLKFDFKNSKVNMEMRGENNKLYEAFIQKY</sequence>
<name>A0A3D9RQH5_9FLAO</name>
<dbReference type="PROSITE" id="PS51257">
    <property type="entry name" value="PROKAR_LIPOPROTEIN"/>
    <property type="match status" value="1"/>
</dbReference>
<dbReference type="PANTHER" id="PTHR33987:SF1">
    <property type="entry name" value="CALCINEURIN-LIKE METALLO-PHOSPHOESTERASE SUPERFAMILY PROTEIN"/>
    <property type="match status" value="1"/>
</dbReference>
<evidence type="ECO:0000313" key="3">
    <source>
        <dbReference type="Proteomes" id="UP000256429"/>
    </source>
</evidence>
<dbReference type="RefSeq" id="WP_115882455.1">
    <property type="nucleotide sequence ID" value="NZ_QTTQ01000012.1"/>
</dbReference>
<evidence type="ECO:0000259" key="1">
    <source>
        <dbReference type="Pfam" id="PF09423"/>
    </source>
</evidence>
<comment type="caution">
    <text evidence="2">The sequence shown here is derived from an EMBL/GenBank/DDBJ whole genome shotgun (WGS) entry which is preliminary data.</text>
</comment>
<dbReference type="CDD" id="cd07389">
    <property type="entry name" value="MPP_PhoD"/>
    <property type="match status" value="1"/>
</dbReference>
<gene>
    <name evidence="2" type="ORF">BX611_2841</name>
</gene>
<dbReference type="InterPro" id="IPR038607">
    <property type="entry name" value="PhoD-like_sf"/>
</dbReference>
<dbReference type="Proteomes" id="UP000256429">
    <property type="component" value="Unassembled WGS sequence"/>
</dbReference>
<accession>A0A3D9RQH5</accession>
<dbReference type="SUPFAM" id="SSF56300">
    <property type="entry name" value="Metallo-dependent phosphatases"/>
    <property type="match status" value="1"/>
</dbReference>
<protein>
    <submittedName>
        <fullName evidence="2">Alkaline phosphatase D</fullName>
    </submittedName>
</protein>
<feature type="domain" description="PhoD-like phosphatase metallophosphatase" evidence="1">
    <location>
        <begin position="40"/>
        <end position="299"/>
    </location>
</feature>
<dbReference type="AlphaFoldDB" id="A0A3D9RQH5"/>
<dbReference type="InterPro" id="IPR029052">
    <property type="entry name" value="Metallo-depent_PP-like"/>
</dbReference>
<dbReference type="OrthoDB" id="9763616at2"/>
<dbReference type="EMBL" id="QTTQ01000012">
    <property type="protein sequence ID" value="REE79941.1"/>
    <property type="molecule type" value="Genomic_DNA"/>
</dbReference>
<proteinExistence type="predicted"/>
<dbReference type="Gene3D" id="3.60.21.70">
    <property type="entry name" value="PhoD-like phosphatase"/>
    <property type="match status" value="1"/>
</dbReference>
<reference evidence="2 3" key="1">
    <citation type="submission" date="2018-08" db="EMBL/GenBank/DDBJ databases">
        <title>Genomic Encyclopedia of Type Strains, Phase III (KMG-III): the genomes of soil and plant-associated and newly described type strains.</title>
        <authorList>
            <person name="Whitman W."/>
        </authorList>
    </citation>
    <scope>NUCLEOTIDE SEQUENCE [LARGE SCALE GENOMIC DNA]</scope>
    <source>
        <strain evidence="2 3">325-5</strain>
    </source>
</reference>
<dbReference type="Pfam" id="PF09423">
    <property type="entry name" value="PhoD"/>
    <property type="match status" value="1"/>
</dbReference>